<dbReference type="GO" id="GO:0006355">
    <property type="term" value="P:regulation of DNA-templated transcription"/>
    <property type="evidence" value="ECO:0007669"/>
    <property type="project" value="TreeGrafter"/>
</dbReference>
<gene>
    <name evidence="8" type="ORF">SAMN06297280_3486</name>
</gene>
<keyword evidence="4" id="KW-0238">DNA-binding</keyword>
<dbReference type="GO" id="GO:0032993">
    <property type="term" value="C:protein-DNA complex"/>
    <property type="evidence" value="ECO:0007669"/>
    <property type="project" value="TreeGrafter"/>
</dbReference>
<dbReference type="SUPFAM" id="SSF52172">
    <property type="entry name" value="CheY-like"/>
    <property type="match status" value="1"/>
</dbReference>
<dbReference type="GO" id="GO:0000156">
    <property type="term" value="F:phosphorelay response regulator activity"/>
    <property type="evidence" value="ECO:0007669"/>
    <property type="project" value="TreeGrafter"/>
</dbReference>
<evidence type="ECO:0000313" key="8">
    <source>
        <dbReference type="EMBL" id="SNY58794.1"/>
    </source>
</evidence>
<keyword evidence="3" id="KW-0805">Transcription regulation</keyword>
<accession>A0A285JET9</accession>
<evidence type="ECO:0000256" key="1">
    <source>
        <dbReference type="ARBA" id="ARBA00022553"/>
    </source>
</evidence>
<proteinExistence type="predicted"/>
<evidence type="ECO:0000256" key="2">
    <source>
        <dbReference type="ARBA" id="ARBA00023012"/>
    </source>
</evidence>
<keyword evidence="2" id="KW-0902">Two-component regulatory system</keyword>
<dbReference type="PROSITE" id="PS50110">
    <property type="entry name" value="RESPONSE_REGULATORY"/>
    <property type="match status" value="1"/>
</dbReference>
<dbReference type="InterPro" id="IPR002197">
    <property type="entry name" value="HTH_Fis"/>
</dbReference>
<dbReference type="Gene3D" id="3.40.50.2300">
    <property type="match status" value="1"/>
</dbReference>
<dbReference type="InterPro" id="IPR039420">
    <property type="entry name" value="WalR-like"/>
</dbReference>
<keyword evidence="9" id="KW-1185">Reference proteome</keyword>
<dbReference type="Gene3D" id="1.10.10.60">
    <property type="entry name" value="Homeodomain-like"/>
    <property type="match status" value="1"/>
</dbReference>
<dbReference type="RefSeq" id="WP_097112663.1">
    <property type="nucleotide sequence ID" value="NZ_OBEB01000008.1"/>
</dbReference>
<reference evidence="9" key="1">
    <citation type="submission" date="2017-09" db="EMBL/GenBank/DDBJ databases">
        <authorList>
            <person name="Varghese N."/>
            <person name="Submissions S."/>
        </authorList>
    </citation>
    <scope>NUCLEOTIDE SEQUENCE [LARGE SCALE GENOMIC DNA]</scope>
    <source>
        <strain evidence="9">CGMCC 1.12461</strain>
    </source>
</reference>
<dbReference type="SMART" id="SM00448">
    <property type="entry name" value="REC"/>
    <property type="match status" value="1"/>
</dbReference>
<dbReference type="PRINTS" id="PR01590">
    <property type="entry name" value="HTHFIS"/>
</dbReference>
<sequence>MTKLVVVDDDEALLRTLIRRFSMQGWQVSGHSQPVTSGQLIAEQAAAYLLDLRFARQSGISFIADIRKALPQSRIVMMTGYASISTAVLAVKCGADDYLTKPVDFNAMQQALTGNALPATDNPAEGAVLSADQLQWEHIQRVLAQHNGNISQTARSLGMHRRTLQRKLLKHRPA</sequence>
<evidence type="ECO:0000256" key="4">
    <source>
        <dbReference type="ARBA" id="ARBA00023125"/>
    </source>
</evidence>
<organism evidence="8 9">
    <name type="scientific">Arsukibacterium tuosuense</name>
    <dbReference type="NCBI Taxonomy" id="1323745"/>
    <lineage>
        <taxon>Bacteria</taxon>
        <taxon>Pseudomonadati</taxon>
        <taxon>Pseudomonadota</taxon>
        <taxon>Gammaproteobacteria</taxon>
        <taxon>Chromatiales</taxon>
        <taxon>Chromatiaceae</taxon>
        <taxon>Arsukibacterium</taxon>
    </lineage>
</organism>
<evidence type="ECO:0000259" key="7">
    <source>
        <dbReference type="PROSITE" id="PS50110"/>
    </source>
</evidence>
<dbReference type="GO" id="GO:0000976">
    <property type="term" value="F:transcription cis-regulatory region binding"/>
    <property type="evidence" value="ECO:0007669"/>
    <property type="project" value="TreeGrafter"/>
</dbReference>
<evidence type="ECO:0000256" key="3">
    <source>
        <dbReference type="ARBA" id="ARBA00023015"/>
    </source>
</evidence>
<dbReference type="Pfam" id="PF00072">
    <property type="entry name" value="Response_reg"/>
    <property type="match status" value="1"/>
</dbReference>
<feature type="modified residue" description="4-aspartylphosphate" evidence="6">
    <location>
        <position position="51"/>
    </location>
</feature>
<name>A0A285JET9_9GAMM</name>
<keyword evidence="5" id="KW-0804">Transcription</keyword>
<dbReference type="AlphaFoldDB" id="A0A285JET9"/>
<protein>
    <submittedName>
        <fullName evidence="8">Two-component system, response regulator RegA</fullName>
    </submittedName>
</protein>
<dbReference type="OrthoDB" id="9802426at2"/>
<dbReference type="EMBL" id="OBEB01000008">
    <property type="protein sequence ID" value="SNY58794.1"/>
    <property type="molecule type" value="Genomic_DNA"/>
</dbReference>
<dbReference type="Proteomes" id="UP000219353">
    <property type="component" value="Unassembled WGS sequence"/>
</dbReference>
<dbReference type="InterPro" id="IPR001789">
    <property type="entry name" value="Sig_transdc_resp-reg_receiver"/>
</dbReference>
<evidence type="ECO:0000313" key="9">
    <source>
        <dbReference type="Proteomes" id="UP000219353"/>
    </source>
</evidence>
<dbReference type="Pfam" id="PF02954">
    <property type="entry name" value="HTH_8"/>
    <property type="match status" value="1"/>
</dbReference>
<dbReference type="InterPro" id="IPR011006">
    <property type="entry name" value="CheY-like_superfamily"/>
</dbReference>
<dbReference type="PANTHER" id="PTHR48111:SF1">
    <property type="entry name" value="TWO-COMPONENT RESPONSE REGULATOR ORR33"/>
    <property type="match status" value="1"/>
</dbReference>
<evidence type="ECO:0000256" key="6">
    <source>
        <dbReference type="PROSITE-ProRule" id="PRU00169"/>
    </source>
</evidence>
<dbReference type="PANTHER" id="PTHR48111">
    <property type="entry name" value="REGULATOR OF RPOS"/>
    <property type="match status" value="1"/>
</dbReference>
<keyword evidence="1 6" id="KW-0597">Phosphoprotein</keyword>
<dbReference type="GO" id="GO:0005829">
    <property type="term" value="C:cytosol"/>
    <property type="evidence" value="ECO:0007669"/>
    <property type="project" value="TreeGrafter"/>
</dbReference>
<evidence type="ECO:0000256" key="5">
    <source>
        <dbReference type="ARBA" id="ARBA00023163"/>
    </source>
</evidence>
<feature type="domain" description="Response regulatory" evidence="7">
    <location>
        <begin position="3"/>
        <end position="116"/>
    </location>
</feature>